<dbReference type="OrthoDB" id="1919674at2759"/>
<dbReference type="AlphaFoldDB" id="A0A835I576"/>
<organism evidence="1 2">
    <name type="scientific">Coptis chinensis</name>
    <dbReference type="NCBI Taxonomy" id="261450"/>
    <lineage>
        <taxon>Eukaryota</taxon>
        <taxon>Viridiplantae</taxon>
        <taxon>Streptophyta</taxon>
        <taxon>Embryophyta</taxon>
        <taxon>Tracheophyta</taxon>
        <taxon>Spermatophyta</taxon>
        <taxon>Magnoliopsida</taxon>
        <taxon>Ranunculales</taxon>
        <taxon>Ranunculaceae</taxon>
        <taxon>Coptidoideae</taxon>
        <taxon>Coptis</taxon>
    </lineage>
</organism>
<gene>
    <name evidence="1" type="ORF">IFM89_022022</name>
</gene>
<dbReference type="EMBL" id="JADFTS010000004">
    <property type="protein sequence ID" value="KAF9610352.1"/>
    <property type="molecule type" value="Genomic_DNA"/>
</dbReference>
<sequence>MRERKNSMKAKDDKGKGVTSTDFGVCFPSRAHLTLTSKPICSPSRPSESPKCHHRHHQHHHHILTRCGNKGGQASPLFWAKTKTNSSEITEPTSPKVTCAGKIKVRPKKKSSENLQSVMGESEKLHNRRYIGGETIGFKKDCVQLLTSLRGFRLDLGCFGSVKSSDATCIDEKEQETQANVEKSDVSGASGAAFSKWLVLMQQNNNNEVAKKEAKCKEEKVEKDGSCDGECASSAPPPNALLLMRCRSAPAKSLLGEKEQEEEVEQIKAGFVLEQEEKAESLILKYYVPDFLKVTSDITIYK</sequence>
<evidence type="ECO:0000313" key="2">
    <source>
        <dbReference type="Proteomes" id="UP000631114"/>
    </source>
</evidence>
<dbReference type="Proteomes" id="UP000631114">
    <property type="component" value="Unassembled WGS sequence"/>
</dbReference>
<reference evidence="1 2" key="1">
    <citation type="submission" date="2020-10" db="EMBL/GenBank/DDBJ databases">
        <title>The Coptis chinensis genome and diversification of protoberbering-type alkaloids.</title>
        <authorList>
            <person name="Wang B."/>
            <person name="Shu S."/>
            <person name="Song C."/>
            <person name="Liu Y."/>
        </authorList>
    </citation>
    <scope>NUCLEOTIDE SEQUENCE [LARGE SCALE GENOMIC DNA]</scope>
    <source>
        <strain evidence="1">HL-2020</strain>
        <tissue evidence="1">Leaf</tissue>
    </source>
</reference>
<protein>
    <submittedName>
        <fullName evidence="1">Uncharacterized protein</fullName>
    </submittedName>
</protein>
<proteinExistence type="predicted"/>
<dbReference type="PANTHER" id="PTHR33448:SF3">
    <property type="entry name" value="OS09G0370000 PROTEIN"/>
    <property type="match status" value="1"/>
</dbReference>
<comment type="caution">
    <text evidence="1">The sequence shown here is derived from an EMBL/GenBank/DDBJ whole genome shotgun (WGS) entry which is preliminary data.</text>
</comment>
<dbReference type="PANTHER" id="PTHR33448">
    <property type="entry name" value="CHLOROPLAST PROTEIN HCF243-RELATED"/>
    <property type="match status" value="1"/>
</dbReference>
<accession>A0A835I576</accession>
<keyword evidence="2" id="KW-1185">Reference proteome</keyword>
<name>A0A835I576_9MAGN</name>
<evidence type="ECO:0000313" key="1">
    <source>
        <dbReference type="EMBL" id="KAF9610352.1"/>
    </source>
</evidence>